<accession>A0A9P3QAM0</accession>
<dbReference type="AlphaFoldDB" id="A0A9P3QAM0"/>
<comment type="caution">
    <text evidence="2">The sequence shown here is derived from an EMBL/GenBank/DDBJ whole genome shotgun (WGS) entry which is preliminary data.</text>
</comment>
<protein>
    <submittedName>
        <fullName evidence="2">Uncharacterized protein</fullName>
    </submittedName>
</protein>
<proteinExistence type="predicted"/>
<reference evidence="2" key="1">
    <citation type="submission" date="2022-08" db="EMBL/GenBank/DDBJ databases">
        <title>Mycobacterium kiyosense sp. nov., scotochromogenic slow-glowing species isolated from respiratory specimens.</title>
        <authorList>
            <person name="Fukano H."/>
            <person name="Kazumi Y."/>
            <person name="Sakagami N."/>
            <person name="Ato M."/>
            <person name="Mitarai S."/>
            <person name="Hoshino Y."/>
        </authorList>
    </citation>
    <scope>NUCLEOTIDE SEQUENCE</scope>
    <source>
        <strain evidence="2">1413</strain>
        <strain evidence="1">SRL2020-028</strain>
    </source>
</reference>
<gene>
    <name evidence="2" type="ORF">Mkiyose1413_49920</name>
    <name evidence="1" type="ORF">SRL2020028_45110</name>
</gene>
<evidence type="ECO:0000313" key="1">
    <source>
        <dbReference type="EMBL" id="GLB85255.1"/>
    </source>
</evidence>
<organism evidence="2 3">
    <name type="scientific">Mycobacterium kiyosense</name>
    <dbReference type="NCBI Taxonomy" id="2871094"/>
    <lineage>
        <taxon>Bacteria</taxon>
        <taxon>Bacillati</taxon>
        <taxon>Actinomycetota</taxon>
        <taxon>Actinomycetes</taxon>
        <taxon>Mycobacteriales</taxon>
        <taxon>Mycobacteriaceae</taxon>
        <taxon>Mycobacterium</taxon>
    </lineage>
</organism>
<dbReference type="Proteomes" id="UP001064782">
    <property type="component" value="Unassembled WGS sequence"/>
</dbReference>
<dbReference type="EMBL" id="BRXE01000077">
    <property type="protein sequence ID" value="GLB85255.1"/>
    <property type="molecule type" value="Genomic_DNA"/>
</dbReference>
<keyword evidence="3" id="KW-1185">Reference proteome</keyword>
<evidence type="ECO:0000313" key="2">
    <source>
        <dbReference type="EMBL" id="GLD33109.1"/>
    </source>
</evidence>
<evidence type="ECO:0000313" key="3">
    <source>
        <dbReference type="Proteomes" id="UP001064782"/>
    </source>
</evidence>
<dbReference type="Proteomes" id="UP001165663">
    <property type="component" value="Unassembled WGS sequence"/>
</dbReference>
<name>A0A9P3QAM0_9MYCO</name>
<sequence>MPSDQDGGRFAFAGAAVGEGANSGGTAAAGLAGRANMVTASRPGPLLPVASHGTRGSWNFLLLYSPADSRERNAWQSDEYASPLAGKAELSSIVTQ</sequence>
<dbReference type="EMBL" id="BRZI01000065">
    <property type="protein sequence ID" value="GLD33109.1"/>
    <property type="molecule type" value="Genomic_DNA"/>
</dbReference>